<dbReference type="InterPro" id="IPR013216">
    <property type="entry name" value="Methyltransf_11"/>
</dbReference>
<dbReference type="AlphaFoldDB" id="A0A1F8BKU7"/>
<evidence type="ECO:0000313" key="2">
    <source>
        <dbReference type="EMBL" id="OGM64289.1"/>
    </source>
</evidence>
<dbReference type="Pfam" id="PF08241">
    <property type="entry name" value="Methyltransf_11"/>
    <property type="match status" value="1"/>
</dbReference>
<dbReference type="GO" id="GO:0008757">
    <property type="term" value="F:S-adenosylmethionine-dependent methyltransferase activity"/>
    <property type="evidence" value="ECO:0007669"/>
    <property type="project" value="InterPro"/>
</dbReference>
<dbReference type="Proteomes" id="UP000177082">
    <property type="component" value="Unassembled WGS sequence"/>
</dbReference>
<reference evidence="2 3" key="1">
    <citation type="journal article" date="2016" name="Nat. Commun.">
        <title>Thousands of microbial genomes shed light on interconnected biogeochemical processes in an aquifer system.</title>
        <authorList>
            <person name="Anantharaman K."/>
            <person name="Brown C.T."/>
            <person name="Hug L.A."/>
            <person name="Sharon I."/>
            <person name="Castelle C.J."/>
            <person name="Probst A.J."/>
            <person name="Thomas B.C."/>
            <person name="Singh A."/>
            <person name="Wilkins M.J."/>
            <person name="Karaoz U."/>
            <person name="Brodie E.L."/>
            <person name="Williams K.H."/>
            <person name="Hubbard S.S."/>
            <person name="Banfield J.F."/>
        </authorList>
    </citation>
    <scope>NUCLEOTIDE SEQUENCE [LARGE SCALE GENOMIC DNA]</scope>
</reference>
<accession>A0A1F8BKU7</accession>
<evidence type="ECO:0000313" key="3">
    <source>
        <dbReference type="Proteomes" id="UP000177082"/>
    </source>
</evidence>
<sequence>MDFTIDSALYIIEKILRGTSISIHKIRLSQRKPLKDYKKIKKIKLDLGCGGRKKNGFIGIDVILGPGVDIEQNLENGIPFSDKSVAEIFSSHFLEHLSHQSVPYVIKECHRVLVPHGKLTIEVPDLEACLQKFLSAKEKNRWEWVWEWIFGNQKKDYEFHKTGFTKQRLVSLLTIAGFNNISLTSYKFGSMPSLRVTAIKLV</sequence>
<comment type="caution">
    <text evidence="2">The sequence shown here is derived from an EMBL/GenBank/DDBJ whole genome shotgun (WGS) entry which is preliminary data.</text>
</comment>
<protein>
    <recommendedName>
        <fullName evidence="1">Methyltransferase type 11 domain-containing protein</fullName>
    </recommendedName>
</protein>
<dbReference type="Gene3D" id="3.40.50.150">
    <property type="entry name" value="Vaccinia Virus protein VP39"/>
    <property type="match status" value="1"/>
</dbReference>
<feature type="domain" description="Methyltransferase type 11" evidence="1">
    <location>
        <begin position="71"/>
        <end position="120"/>
    </location>
</feature>
<proteinExistence type="predicted"/>
<name>A0A1F8BKU7_9BACT</name>
<organism evidence="2 3">
    <name type="scientific">Candidatus Woesebacteria bacterium RIFCSPLOWO2_01_FULL_39_21</name>
    <dbReference type="NCBI Taxonomy" id="1802519"/>
    <lineage>
        <taxon>Bacteria</taxon>
        <taxon>Candidatus Woeseibacteriota</taxon>
    </lineage>
</organism>
<evidence type="ECO:0000259" key="1">
    <source>
        <dbReference type="Pfam" id="PF08241"/>
    </source>
</evidence>
<dbReference type="EMBL" id="MGHF01000007">
    <property type="protein sequence ID" value="OGM64289.1"/>
    <property type="molecule type" value="Genomic_DNA"/>
</dbReference>
<gene>
    <name evidence="2" type="ORF">A2961_00155</name>
</gene>
<dbReference type="STRING" id="1802519.A2961_00155"/>
<dbReference type="SUPFAM" id="SSF53335">
    <property type="entry name" value="S-adenosyl-L-methionine-dependent methyltransferases"/>
    <property type="match status" value="1"/>
</dbReference>
<dbReference type="InterPro" id="IPR029063">
    <property type="entry name" value="SAM-dependent_MTases_sf"/>
</dbReference>